<evidence type="ECO:0000259" key="1">
    <source>
        <dbReference type="Pfam" id="PF00534"/>
    </source>
</evidence>
<accession>A0ABS3M3Y9</accession>
<dbReference type="Gene3D" id="3.40.50.2000">
    <property type="entry name" value="Glycogen Phosphorylase B"/>
    <property type="match status" value="2"/>
</dbReference>
<dbReference type="EMBL" id="JAERMS010000006">
    <property type="protein sequence ID" value="MBO1362878.1"/>
    <property type="molecule type" value="Genomic_DNA"/>
</dbReference>
<dbReference type="CDD" id="cd03811">
    <property type="entry name" value="GT4_GT28_WabH-like"/>
    <property type="match status" value="1"/>
</dbReference>
<gene>
    <name evidence="3" type="ORF">JHU38_03650</name>
</gene>
<keyword evidence="4" id="KW-1185">Reference proteome</keyword>
<dbReference type="RefSeq" id="WP_107581032.1">
    <property type="nucleotide sequence ID" value="NZ_JAERMS010000006.1"/>
</dbReference>
<protein>
    <submittedName>
        <fullName evidence="3">Glycosyltransferase</fullName>
    </submittedName>
</protein>
<name>A0ABS3M3Y9_9BACT</name>
<comment type="caution">
    <text evidence="3">The sequence shown here is derived from an EMBL/GenBank/DDBJ whole genome shotgun (WGS) entry which is preliminary data.</text>
</comment>
<dbReference type="PANTHER" id="PTHR12526">
    <property type="entry name" value="GLYCOSYLTRANSFERASE"/>
    <property type="match status" value="1"/>
</dbReference>
<sequence>MIRLVVISELTGGGVESVNTTLAQNINQEFFDVTVLSVHSIPKDLTEINPSYKCVSLNRTSIKRSCLKIIITLRRIQPDIILCSILDEAFVCLLYKKLYNRRCKLLYAQHTVWSTVYNTGFKGRVFNKWLPHITNIYSKLDGLIYVSEGVRDDFRREFKKVKTIERVIYNPITADDSHFLFRILKQNKVSIVTAGRLEKEKRQKLLIAAAKKLKDEGVDVDITFYGKGTLLGDLKRYSEELGMREQVRFPGFIKHLIPAFMQYDIFVLTSDYESFGNVLVEAMNTGMPVVSTDCPVGPREILDNGRYGELVKMRDAESVAKGIKYSIETYNNNKAKDILRRSMDFSIKASCSQYENMFMTVLKKQKI</sequence>
<feature type="domain" description="Glycosyltransferase subfamily 4-like N-terminal" evidence="2">
    <location>
        <begin position="13"/>
        <end position="173"/>
    </location>
</feature>
<dbReference type="Pfam" id="PF00534">
    <property type="entry name" value="Glycos_transf_1"/>
    <property type="match status" value="1"/>
</dbReference>
<dbReference type="Pfam" id="PF13439">
    <property type="entry name" value="Glyco_transf_4"/>
    <property type="match status" value="1"/>
</dbReference>
<evidence type="ECO:0000259" key="2">
    <source>
        <dbReference type="Pfam" id="PF13439"/>
    </source>
</evidence>
<proteinExistence type="predicted"/>
<evidence type="ECO:0000313" key="3">
    <source>
        <dbReference type="EMBL" id="MBO1362878.1"/>
    </source>
</evidence>
<dbReference type="SUPFAM" id="SSF53756">
    <property type="entry name" value="UDP-Glycosyltransferase/glycogen phosphorylase"/>
    <property type="match status" value="1"/>
</dbReference>
<dbReference type="PANTHER" id="PTHR12526:SF630">
    <property type="entry name" value="GLYCOSYLTRANSFERASE"/>
    <property type="match status" value="1"/>
</dbReference>
<dbReference type="Proteomes" id="UP000664265">
    <property type="component" value="Unassembled WGS sequence"/>
</dbReference>
<dbReference type="InterPro" id="IPR001296">
    <property type="entry name" value="Glyco_trans_1"/>
</dbReference>
<organism evidence="3 4">
    <name type="scientific">Prevotella illustrans</name>
    <dbReference type="NCBI Taxonomy" id="2800387"/>
    <lineage>
        <taxon>Bacteria</taxon>
        <taxon>Pseudomonadati</taxon>
        <taxon>Bacteroidota</taxon>
        <taxon>Bacteroidia</taxon>
        <taxon>Bacteroidales</taxon>
        <taxon>Prevotellaceae</taxon>
        <taxon>Prevotella</taxon>
    </lineage>
</organism>
<dbReference type="InterPro" id="IPR028098">
    <property type="entry name" value="Glyco_trans_4-like_N"/>
</dbReference>
<evidence type="ECO:0000313" key="4">
    <source>
        <dbReference type="Proteomes" id="UP000664265"/>
    </source>
</evidence>
<feature type="domain" description="Glycosyl transferase family 1" evidence="1">
    <location>
        <begin position="185"/>
        <end position="330"/>
    </location>
</feature>
<reference evidence="3 4" key="1">
    <citation type="submission" date="2021-01" db="EMBL/GenBank/DDBJ databases">
        <title>Prevotella A2931 sp. nov.</title>
        <authorList>
            <person name="Buhl M."/>
            <person name="Oberhettinger P."/>
        </authorList>
    </citation>
    <scope>NUCLEOTIDE SEQUENCE [LARGE SCALE GENOMIC DNA]</scope>
    <source>
        <strain evidence="3 4">A2931</strain>
    </source>
</reference>